<keyword evidence="2" id="KW-0677">Repeat</keyword>
<gene>
    <name evidence="3" type="ORF">U0070_019116</name>
</gene>
<reference evidence="3 4" key="1">
    <citation type="journal article" date="2023" name="bioRxiv">
        <title>Conserved and derived expression patterns and positive selection on dental genes reveal complex evolutionary context of ever-growing rodent molars.</title>
        <authorList>
            <person name="Calamari Z.T."/>
            <person name="Song A."/>
            <person name="Cohen E."/>
            <person name="Akter M."/>
            <person name="Roy R.D."/>
            <person name="Hallikas O."/>
            <person name="Christensen M.M."/>
            <person name="Li P."/>
            <person name="Marangoni P."/>
            <person name="Jernvall J."/>
            <person name="Klein O.D."/>
        </authorList>
    </citation>
    <scope>NUCLEOTIDE SEQUENCE [LARGE SCALE GENOMIC DNA]</scope>
    <source>
        <strain evidence="3">V071</strain>
    </source>
</reference>
<dbReference type="PANTHER" id="PTHR14224">
    <property type="entry name" value="SIMILAR TO PREFERENTIALLY EXPRESSED ANTIGEN IN MELANOMA-LIKE 3"/>
    <property type="match status" value="1"/>
</dbReference>
<evidence type="ECO:0000256" key="2">
    <source>
        <dbReference type="ARBA" id="ARBA00022737"/>
    </source>
</evidence>
<evidence type="ECO:0000256" key="1">
    <source>
        <dbReference type="ARBA" id="ARBA00022614"/>
    </source>
</evidence>
<dbReference type="GO" id="GO:0005737">
    <property type="term" value="C:cytoplasm"/>
    <property type="evidence" value="ECO:0007669"/>
    <property type="project" value="TreeGrafter"/>
</dbReference>
<dbReference type="EMBL" id="JBBHLL010000626">
    <property type="protein sequence ID" value="KAK7799304.1"/>
    <property type="molecule type" value="Genomic_DNA"/>
</dbReference>
<dbReference type="AlphaFoldDB" id="A0AAW0HBT1"/>
<protein>
    <submittedName>
        <fullName evidence="3">Uncharacterized protein</fullName>
    </submittedName>
</protein>
<evidence type="ECO:0000313" key="4">
    <source>
        <dbReference type="Proteomes" id="UP001488838"/>
    </source>
</evidence>
<dbReference type="Proteomes" id="UP001488838">
    <property type="component" value="Unassembled WGS sequence"/>
</dbReference>
<dbReference type="PANTHER" id="PTHR14224:SF24">
    <property type="entry name" value="MELANOMA ANTIGEN PREFERENTIALLY EXPRESSED IN TUMORS"/>
    <property type="match status" value="1"/>
</dbReference>
<dbReference type="SUPFAM" id="SSF52047">
    <property type="entry name" value="RNI-like"/>
    <property type="match status" value="1"/>
</dbReference>
<accession>A0AAW0HBT1</accession>
<sequence length="493" mass="55642">MSTLRRRTIFLDIQVQVVLEEIDKLLIQKAHPREYKLKNHLDVWPGSMDDRLPQTSSETRAVAGHSKAGVEQPLKVAVGLVLRDGPLSQPSSYLVQWGDENVSLEYVETLGLHFSCNPAFLLNLAPCLGHVRNLCKLSLASIHEDNFISPEERRHLITGFTPQLLKLKCLQKLHLDTVPFLEGHLHQLHGSMRTPLDDLAVTHCTLSVSDWNCHSEALRVSQWQQLNLENVRLTYLSPESHCILLVKTGPTLLTKFSFYGKQISVYTQKKLQHHTDSLRHPAPQESYGYGVTLHVEGMCKHCDELMEMLKAIRKPGKAFFGTDHFHRCDNQYIYSKTIMCKCRRCHWLWANGQSGSDDAMNPSIRGSLIIADVYGCQKNSSQQEIASVTTSSLSISCDLHDRKQPFHKEQKPKGLQETGCELMACGYISTQDYPSMVKVLRSPNEGQLAGSKESFYLHLVTVDTFDVSRDTGFNSPCPPTVCGSLYKLITQKE</sequence>
<name>A0AAW0HBT1_MYOGA</name>
<evidence type="ECO:0000313" key="3">
    <source>
        <dbReference type="EMBL" id="KAK7799304.1"/>
    </source>
</evidence>
<comment type="caution">
    <text evidence="3">The sequence shown here is derived from an EMBL/GenBank/DDBJ whole genome shotgun (WGS) entry which is preliminary data.</text>
</comment>
<proteinExistence type="predicted"/>
<keyword evidence="4" id="KW-1185">Reference proteome</keyword>
<organism evidence="3 4">
    <name type="scientific">Myodes glareolus</name>
    <name type="common">Bank vole</name>
    <name type="synonym">Clethrionomys glareolus</name>
    <dbReference type="NCBI Taxonomy" id="447135"/>
    <lineage>
        <taxon>Eukaryota</taxon>
        <taxon>Metazoa</taxon>
        <taxon>Chordata</taxon>
        <taxon>Craniata</taxon>
        <taxon>Vertebrata</taxon>
        <taxon>Euteleostomi</taxon>
        <taxon>Mammalia</taxon>
        <taxon>Eutheria</taxon>
        <taxon>Euarchontoglires</taxon>
        <taxon>Glires</taxon>
        <taxon>Rodentia</taxon>
        <taxon>Myomorpha</taxon>
        <taxon>Muroidea</taxon>
        <taxon>Cricetidae</taxon>
        <taxon>Arvicolinae</taxon>
        <taxon>Myodes</taxon>
    </lineage>
</organism>
<keyword evidence="1" id="KW-0433">Leucine-rich repeat</keyword>
<dbReference type="InterPro" id="IPR050694">
    <property type="entry name" value="LRRC14/PRAME"/>
</dbReference>